<dbReference type="Proteomes" id="UP000635885">
    <property type="component" value="Unassembled WGS sequence"/>
</dbReference>
<accession>A0ABQ1MKC3</accession>
<evidence type="ECO:0000313" key="1">
    <source>
        <dbReference type="EMBL" id="GGC40338.1"/>
    </source>
</evidence>
<proteinExistence type="predicted"/>
<protein>
    <submittedName>
        <fullName evidence="1">Uncharacterized protein</fullName>
    </submittedName>
</protein>
<dbReference type="EMBL" id="BMFD01000005">
    <property type="protein sequence ID" value="GGC40338.1"/>
    <property type="molecule type" value="Genomic_DNA"/>
</dbReference>
<keyword evidence="2" id="KW-1185">Reference proteome</keyword>
<name>A0ABQ1MKC3_9BACT</name>
<gene>
    <name evidence="1" type="ORF">GCM10010993_18760</name>
</gene>
<evidence type="ECO:0000313" key="2">
    <source>
        <dbReference type="Proteomes" id="UP000635885"/>
    </source>
</evidence>
<comment type="caution">
    <text evidence="1">The sequence shown here is derived from an EMBL/GenBank/DDBJ whole genome shotgun (WGS) entry which is preliminary data.</text>
</comment>
<reference evidence="2" key="1">
    <citation type="journal article" date="2019" name="Int. J. Syst. Evol. Microbiol.">
        <title>The Global Catalogue of Microorganisms (GCM) 10K type strain sequencing project: providing services to taxonomists for standard genome sequencing and annotation.</title>
        <authorList>
            <consortium name="The Broad Institute Genomics Platform"/>
            <consortium name="The Broad Institute Genome Sequencing Center for Infectious Disease"/>
            <person name="Wu L."/>
            <person name="Ma J."/>
        </authorList>
    </citation>
    <scope>NUCLEOTIDE SEQUENCE [LARGE SCALE GENOMIC DNA]</scope>
    <source>
        <strain evidence="2">CGMCC 1.12479</strain>
    </source>
</reference>
<organism evidence="1 2">
    <name type="scientific">Belliella aquatica</name>
    <dbReference type="NCBI Taxonomy" id="1323734"/>
    <lineage>
        <taxon>Bacteria</taxon>
        <taxon>Pseudomonadati</taxon>
        <taxon>Bacteroidota</taxon>
        <taxon>Cytophagia</taxon>
        <taxon>Cytophagales</taxon>
        <taxon>Cyclobacteriaceae</taxon>
        <taxon>Belliella</taxon>
    </lineage>
</organism>
<sequence length="97" mass="10836">MTSVPVFSSPTATETRAIEVTVQEQEKVKIDPENLPELVKETIALDSETASLMISEAWKSTNEEGKTYFKIKFDKAGEELVKKYGADGKEIKETTNH</sequence>